<evidence type="ECO:0000313" key="2">
    <source>
        <dbReference type="EMBL" id="KAK7913163.1"/>
    </source>
</evidence>
<keyword evidence="3" id="KW-1185">Reference proteome</keyword>
<gene>
    <name evidence="2" type="ORF">WMY93_013374</name>
</gene>
<comment type="caution">
    <text evidence="2">The sequence shown here is derived from an EMBL/GenBank/DDBJ whole genome shotgun (WGS) entry which is preliminary data.</text>
</comment>
<accession>A0AAW0P1G5</accession>
<evidence type="ECO:0000256" key="1">
    <source>
        <dbReference type="SAM" id="MobiDB-lite"/>
    </source>
</evidence>
<feature type="region of interest" description="Disordered" evidence="1">
    <location>
        <begin position="1"/>
        <end position="24"/>
    </location>
</feature>
<evidence type="ECO:0000313" key="3">
    <source>
        <dbReference type="Proteomes" id="UP001460270"/>
    </source>
</evidence>
<sequence length="405" mass="45189">MEAPELTEQADAETTPNIDLLEDPTVIQDRASISEREVPENTELETPKIQENTNLETLLVPKDDETTTCVVPEETELIQEHGRAVFEMETELPEHINLETMQENIIVLPMVADDIEPIEKLTTKRQDDYILETKTSDVQEDKEIERLMIPVETVVETSLVSKVTDVGTLMVSEVEELIVSEDTVKTSLVPETSGVQNQQATIRPEPRTKQKVTVIIELVRTDPVTSPVRSSTISEVEAQPKNTGACSNVNSSSPELQFGPTMSCSLSRALVKKVLQKNNVYSLDLCHLIANRLDQKMKDHLIDTSISQYKLARIGKKAAKRLQKDYGSFANVLNEACSADNVEFETNLVKCLNAEIEVFLNRPSQPGPVSSALSVQDGLSSRLCTVLLFHLYREQKKGCACERPR</sequence>
<proteinExistence type="predicted"/>
<organism evidence="2 3">
    <name type="scientific">Mugilogobius chulae</name>
    <name type="common">yellowstripe goby</name>
    <dbReference type="NCBI Taxonomy" id="88201"/>
    <lineage>
        <taxon>Eukaryota</taxon>
        <taxon>Metazoa</taxon>
        <taxon>Chordata</taxon>
        <taxon>Craniata</taxon>
        <taxon>Vertebrata</taxon>
        <taxon>Euteleostomi</taxon>
        <taxon>Actinopterygii</taxon>
        <taxon>Neopterygii</taxon>
        <taxon>Teleostei</taxon>
        <taxon>Neoteleostei</taxon>
        <taxon>Acanthomorphata</taxon>
        <taxon>Gobiaria</taxon>
        <taxon>Gobiiformes</taxon>
        <taxon>Gobioidei</taxon>
        <taxon>Gobiidae</taxon>
        <taxon>Gobionellinae</taxon>
        <taxon>Mugilogobius</taxon>
    </lineage>
</organism>
<dbReference type="Proteomes" id="UP001460270">
    <property type="component" value="Unassembled WGS sequence"/>
</dbReference>
<dbReference type="AlphaFoldDB" id="A0AAW0P1G5"/>
<dbReference type="EMBL" id="JBBPFD010000009">
    <property type="protein sequence ID" value="KAK7913163.1"/>
    <property type="molecule type" value="Genomic_DNA"/>
</dbReference>
<reference evidence="3" key="1">
    <citation type="submission" date="2024-04" db="EMBL/GenBank/DDBJ databases">
        <title>Salinicola lusitanus LLJ914,a marine bacterium isolated from the Okinawa Trough.</title>
        <authorList>
            <person name="Li J."/>
        </authorList>
    </citation>
    <scope>NUCLEOTIDE SEQUENCE [LARGE SCALE GENOMIC DNA]</scope>
</reference>
<protein>
    <submittedName>
        <fullName evidence="2">Uncharacterized protein</fullName>
    </submittedName>
</protein>
<name>A0AAW0P1G5_9GOBI</name>